<dbReference type="Gene3D" id="1.25.40.420">
    <property type="match status" value="1"/>
</dbReference>
<evidence type="ECO:0000313" key="6">
    <source>
        <dbReference type="Proteomes" id="UP000233837"/>
    </source>
</evidence>
<dbReference type="PANTHER" id="PTHR46336">
    <property type="entry name" value="OS02G0260700 PROTEIN"/>
    <property type="match status" value="1"/>
</dbReference>
<organism evidence="5 6">
    <name type="scientific">Dendrobium catenatum</name>
    <dbReference type="NCBI Taxonomy" id="906689"/>
    <lineage>
        <taxon>Eukaryota</taxon>
        <taxon>Viridiplantae</taxon>
        <taxon>Streptophyta</taxon>
        <taxon>Embryophyta</taxon>
        <taxon>Tracheophyta</taxon>
        <taxon>Spermatophyta</taxon>
        <taxon>Magnoliopsida</taxon>
        <taxon>Liliopsida</taxon>
        <taxon>Asparagales</taxon>
        <taxon>Orchidaceae</taxon>
        <taxon>Epidendroideae</taxon>
        <taxon>Malaxideae</taxon>
        <taxon>Dendrobiinae</taxon>
        <taxon>Dendrobium</taxon>
    </lineage>
</organism>
<keyword evidence="6" id="KW-1185">Reference proteome</keyword>
<dbReference type="Pfam" id="PF07707">
    <property type="entry name" value="BACK"/>
    <property type="match status" value="1"/>
</dbReference>
<sequence>MNLPLAGIEAILLRDELQVASEDAVYDFVLKWARAHYPKLEDRREILKSSLGRLIRFPLMTCRKLRKVLACNELDHETAAKVVMDALFFKSETLHRQRALALEDFINRRFVERAYKYRPVRVVE</sequence>
<proteinExistence type="predicted"/>
<dbReference type="InterPro" id="IPR011705">
    <property type="entry name" value="BACK"/>
</dbReference>
<gene>
    <name evidence="5" type="primary">POB1</name>
    <name evidence="5" type="ORF">MA16_Dca009602</name>
</gene>
<accession>A0A2I0VS38</accession>
<reference evidence="5 6" key="1">
    <citation type="journal article" date="2016" name="Sci. Rep.">
        <title>The Dendrobium catenatum Lindl. genome sequence provides insights into polysaccharide synthase, floral development and adaptive evolution.</title>
        <authorList>
            <person name="Zhang G.Q."/>
            <person name="Xu Q."/>
            <person name="Bian C."/>
            <person name="Tsai W.C."/>
            <person name="Yeh C.M."/>
            <person name="Liu K.W."/>
            <person name="Yoshida K."/>
            <person name="Zhang L.S."/>
            <person name="Chang S.B."/>
            <person name="Chen F."/>
            <person name="Shi Y."/>
            <person name="Su Y.Y."/>
            <person name="Zhang Y.Q."/>
            <person name="Chen L.J."/>
            <person name="Yin Y."/>
            <person name="Lin M."/>
            <person name="Huang H."/>
            <person name="Deng H."/>
            <person name="Wang Z.W."/>
            <person name="Zhu S.L."/>
            <person name="Zhao X."/>
            <person name="Deng C."/>
            <person name="Niu S.C."/>
            <person name="Huang J."/>
            <person name="Wang M."/>
            <person name="Liu G.H."/>
            <person name="Yang H.J."/>
            <person name="Xiao X.J."/>
            <person name="Hsiao Y.Y."/>
            <person name="Wu W.L."/>
            <person name="Chen Y.Y."/>
            <person name="Mitsuda N."/>
            <person name="Ohme-Takagi M."/>
            <person name="Luo Y.B."/>
            <person name="Van de Peer Y."/>
            <person name="Liu Z.J."/>
        </authorList>
    </citation>
    <scope>NUCLEOTIDE SEQUENCE [LARGE SCALE GENOMIC DNA]</scope>
    <source>
        <tissue evidence="5">The whole plant</tissue>
    </source>
</reference>
<keyword evidence="3" id="KW-0833">Ubl conjugation pathway</keyword>
<dbReference type="FunFam" id="1.25.40.420:FF:000008">
    <property type="entry name" value="BTB/POZ domain-containing protein POB1"/>
    <property type="match status" value="1"/>
</dbReference>
<dbReference type="STRING" id="906689.A0A2I0VS38"/>
<evidence type="ECO:0000256" key="1">
    <source>
        <dbReference type="ARBA" id="ARBA00002668"/>
    </source>
</evidence>
<dbReference type="GO" id="GO:0005634">
    <property type="term" value="C:nucleus"/>
    <property type="evidence" value="ECO:0007669"/>
    <property type="project" value="TreeGrafter"/>
</dbReference>
<dbReference type="GO" id="GO:0010114">
    <property type="term" value="P:response to red light"/>
    <property type="evidence" value="ECO:0007669"/>
    <property type="project" value="TreeGrafter"/>
</dbReference>
<dbReference type="Proteomes" id="UP000233837">
    <property type="component" value="Unassembled WGS sequence"/>
</dbReference>
<dbReference type="AlphaFoldDB" id="A0A2I0VS38"/>
<evidence type="ECO:0000256" key="3">
    <source>
        <dbReference type="ARBA" id="ARBA00022786"/>
    </source>
</evidence>
<evidence type="ECO:0000256" key="2">
    <source>
        <dbReference type="ARBA" id="ARBA00004906"/>
    </source>
</evidence>
<dbReference type="EMBL" id="KZ503291">
    <property type="protein sequence ID" value="PKU66228.1"/>
    <property type="molecule type" value="Genomic_DNA"/>
</dbReference>
<evidence type="ECO:0000259" key="4">
    <source>
        <dbReference type="Pfam" id="PF07707"/>
    </source>
</evidence>
<comment type="pathway">
    <text evidence="2">Protein modification; protein ubiquitination.</text>
</comment>
<feature type="domain" description="BACK" evidence="4">
    <location>
        <begin position="2"/>
        <end position="69"/>
    </location>
</feature>
<reference evidence="5 6" key="2">
    <citation type="journal article" date="2017" name="Nature">
        <title>The Apostasia genome and the evolution of orchids.</title>
        <authorList>
            <person name="Zhang G.Q."/>
            <person name="Liu K.W."/>
            <person name="Li Z."/>
            <person name="Lohaus R."/>
            <person name="Hsiao Y.Y."/>
            <person name="Niu S.C."/>
            <person name="Wang J.Y."/>
            <person name="Lin Y.C."/>
            <person name="Xu Q."/>
            <person name="Chen L.J."/>
            <person name="Yoshida K."/>
            <person name="Fujiwara S."/>
            <person name="Wang Z.W."/>
            <person name="Zhang Y.Q."/>
            <person name="Mitsuda N."/>
            <person name="Wang M."/>
            <person name="Liu G.H."/>
            <person name="Pecoraro L."/>
            <person name="Huang H.X."/>
            <person name="Xiao X.J."/>
            <person name="Lin M."/>
            <person name="Wu X.Y."/>
            <person name="Wu W.L."/>
            <person name="Chen Y.Y."/>
            <person name="Chang S.B."/>
            <person name="Sakamoto S."/>
            <person name="Ohme-Takagi M."/>
            <person name="Yagi M."/>
            <person name="Zeng S.J."/>
            <person name="Shen C.Y."/>
            <person name="Yeh C.M."/>
            <person name="Luo Y.B."/>
            <person name="Tsai W.C."/>
            <person name="Van de Peer Y."/>
            <person name="Liu Z.J."/>
        </authorList>
    </citation>
    <scope>NUCLEOTIDE SEQUENCE [LARGE SCALE GENOMIC DNA]</scope>
    <source>
        <tissue evidence="5">The whole plant</tissue>
    </source>
</reference>
<dbReference type="InterPro" id="IPR045890">
    <property type="entry name" value="POB1-like"/>
</dbReference>
<evidence type="ECO:0000313" key="5">
    <source>
        <dbReference type="EMBL" id="PKU66228.1"/>
    </source>
</evidence>
<name>A0A2I0VS38_9ASPA</name>
<dbReference type="PANTHER" id="PTHR46336:SF3">
    <property type="entry name" value="BTB_POZ DOMAIN-CONTAINING PROTEIN POB1"/>
    <property type="match status" value="1"/>
</dbReference>
<protein>
    <submittedName>
        <fullName evidence="5">BTB/POZ domain-containing protein POB1</fullName>
    </submittedName>
</protein>
<comment type="function">
    <text evidence="1">May act as a substrate-specific adapter of an E3 ubiquitin-protein ligase complex (CUL3-RBX1-BTB) which mediates the ubiquitination and subsequent proteasomal degradation of target proteins.</text>
</comment>